<reference evidence="1 2" key="1">
    <citation type="submission" date="2016-11" db="EMBL/GenBank/DDBJ databases">
        <title>The macronuclear genome of Stentor coeruleus: a giant cell with tiny introns.</title>
        <authorList>
            <person name="Slabodnick M."/>
            <person name="Ruby J.G."/>
            <person name="Reiff S.B."/>
            <person name="Swart E.C."/>
            <person name="Gosai S."/>
            <person name="Prabakaran S."/>
            <person name="Witkowska E."/>
            <person name="Larue G.E."/>
            <person name="Fisher S."/>
            <person name="Freeman R.M."/>
            <person name="Gunawardena J."/>
            <person name="Chu W."/>
            <person name="Stover N.A."/>
            <person name="Gregory B.D."/>
            <person name="Nowacki M."/>
            <person name="Derisi J."/>
            <person name="Roy S.W."/>
            <person name="Marshall W.F."/>
            <person name="Sood P."/>
        </authorList>
    </citation>
    <scope>NUCLEOTIDE SEQUENCE [LARGE SCALE GENOMIC DNA]</scope>
    <source>
        <strain evidence="1">WM001</strain>
    </source>
</reference>
<gene>
    <name evidence="1" type="ORF">SteCoe_36139</name>
</gene>
<protein>
    <submittedName>
        <fullName evidence="1">Uncharacterized protein</fullName>
    </submittedName>
</protein>
<dbReference type="InterPro" id="IPR011043">
    <property type="entry name" value="Gal_Oxase/kelch_b-propeller"/>
</dbReference>
<dbReference type="Proteomes" id="UP000187209">
    <property type="component" value="Unassembled WGS sequence"/>
</dbReference>
<dbReference type="InterPro" id="IPR015915">
    <property type="entry name" value="Kelch-typ_b-propeller"/>
</dbReference>
<dbReference type="SUPFAM" id="SSF50965">
    <property type="entry name" value="Galactose oxidase, central domain"/>
    <property type="match status" value="1"/>
</dbReference>
<dbReference type="Gene3D" id="2.120.10.80">
    <property type="entry name" value="Kelch-type beta propeller"/>
    <property type="match status" value="1"/>
</dbReference>
<comment type="caution">
    <text evidence="1">The sequence shown here is derived from an EMBL/GenBank/DDBJ whole genome shotgun (WGS) entry which is preliminary data.</text>
</comment>
<dbReference type="OrthoDB" id="326661at2759"/>
<proteinExistence type="predicted"/>
<sequence>MNFKCFAENCSNPLKYYCSCQKDYVFSCPEHINQHTDEGDVSLHCIKVMYKCIDSEKKNILINAYQKVSEALLKSQNSIIISINSLVQTLADFKKNTELFFRDQRVGVGKIIDSIKLEDKELIIPELSERKKILHEELQAYYDLLDKKIESFCKSTKQELSLLSELNKDYNEFYDDKIFDFKGNANLDKNLYFFKTGTKLFAEFNVINQYITQFEVNVDEAQGCLGAVCQLPGYKIFHAGGYNPDLASGYIIDLNNHSVEILRGVRGRSFACATYYDNEVYLFAGWHINANLAYCDKFSLATRTWSSLANFPAGAVYSVSALPCREFFILSTLSGNNLYKYDTKKNSYDILTQGVVNHVCNILFRDNDKCFYLANNLCFKSNGENLGIWAKNAKILTEPLGHITSKPVSRNRNVYFVSSQSRIIYKFDLETEDSSKVLTY</sequence>
<dbReference type="EMBL" id="MPUH01001614">
    <property type="protein sequence ID" value="OMJ66875.1"/>
    <property type="molecule type" value="Genomic_DNA"/>
</dbReference>
<evidence type="ECO:0000313" key="2">
    <source>
        <dbReference type="Proteomes" id="UP000187209"/>
    </source>
</evidence>
<dbReference type="AlphaFoldDB" id="A0A1R2AR10"/>
<evidence type="ECO:0000313" key="1">
    <source>
        <dbReference type="EMBL" id="OMJ66875.1"/>
    </source>
</evidence>
<name>A0A1R2AR10_9CILI</name>
<accession>A0A1R2AR10</accession>
<organism evidence="1 2">
    <name type="scientific">Stentor coeruleus</name>
    <dbReference type="NCBI Taxonomy" id="5963"/>
    <lineage>
        <taxon>Eukaryota</taxon>
        <taxon>Sar</taxon>
        <taxon>Alveolata</taxon>
        <taxon>Ciliophora</taxon>
        <taxon>Postciliodesmatophora</taxon>
        <taxon>Heterotrichea</taxon>
        <taxon>Heterotrichida</taxon>
        <taxon>Stentoridae</taxon>
        <taxon>Stentor</taxon>
    </lineage>
</organism>
<keyword evidence="2" id="KW-1185">Reference proteome</keyword>